<evidence type="ECO:0000256" key="2">
    <source>
        <dbReference type="ARBA" id="ARBA00005752"/>
    </source>
</evidence>
<keyword evidence="5 8" id="KW-0067">ATP-binding</keyword>
<dbReference type="InterPro" id="IPR001962">
    <property type="entry name" value="Asn_synthase"/>
</dbReference>
<dbReference type="Proteomes" id="UP001179121">
    <property type="component" value="Chromosome"/>
</dbReference>
<proteinExistence type="inferred from homology"/>
<feature type="binding site" evidence="8">
    <location>
        <position position="225"/>
    </location>
    <ligand>
        <name>ATP</name>
        <dbReference type="ChEBI" id="CHEBI:30616"/>
    </ligand>
</feature>
<dbReference type="Gene3D" id="3.40.50.620">
    <property type="entry name" value="HUPs"/>
    <property type="match status" value="2"/>
</dbReference>
<dbReference type="InterPro" id="IPR029055">
    <property type="entry name" value="Ntn_hydrolases_N"/>
</dbReference>
<dbReference type="SUPFAM" id="SSF52402">
    <property type="entry name" value="Adenine nucleotide alpha hydrolases-like"/>
    <property type="match status" value="1"/>
</dbReference>
<evidence type="ECO:0000313" key="12">
    <source>
        <dbReference type="Proteomes" id="UP001179121"/>
    </source>
</evidence>
<evidence type="ECO:0000313" key="11">
    <source>
        <dbReference type="EMBL" id="CAI4033179.1"/>
    </source>
</evidence>
<dbReference type="InterPro" id="IPR006426">
    <property type="entry name" value="Asn_synth_AEB"/>
</dbReference>
<evidence type="ECO:0000256" key="1">
    <source>
        <dbReference type="ARBA" id="ARBA00005187"/>
    </source>
</evidence>
<evidence type="ECO:0000256" key="8">
    <source>
        <dbReference type="PIRSR" id="PIRSR001589-2"/>
    </source>
</evidence>
<feature type="binding site" evidence="8">
    <location>
        <position position="37"/>
    </location>
    <ligand>
        <name>L-glutamine</name>
        <dbReference type="ChEBI" id="CHEBI:58359"/>
    </ligand>
</feature>
<dbReference type="Pfam" id="PF00733">
    <property type="entry name" value="Asn_synthase"/>
    <property type="match status" value="1"/>
</dbReference>
<evidence type="ECO:0000256" key="7">
    <source>
        <dbReference type="ARBA" id="ARBA00048741"/>
    </source>
</evidence>
<dbReference type="AlphaFoldDB" id="A0AA86N1Y7"/>
<evidence type="ECO:0000256" key="6">
    <source>
        <dbReference type="ARBA" id="ARBA00022962"/>
    </source>
</evidence>
<evidence type="ECO:0000256" key="3">
    <source>
        <dbReference type="ARBA" id="ARBA00012737"/>
    </source>
</evidence>
<dbReference type="GO" id="GO:0005829">
    <property type="term" value="C:cytosol"/>
    <property type="evidence" value="ECO:0007669"/>
    <property type="project" value="TreeGrafter"/>
</dbReference>
<dbReference type="PIRSF" id="PIRSF001589">
    <property type="entry name" value="Asn_synthetase_glu-h"/>
    <property type="match status" value="1"/>
</dbReference>
<reference evidence="11" key="1">
    <citation type="submission" date="2022-10" db="EMBL/GenBank/DDBJ databases">
        <authorList>
            <person name="Koch H."/>
        </authorList>
    </citation>
    <scope>NUCLEOTIDE SEQUENCE</scope>
    <source>
        <strain evidence="11">DNF</strain>
    </source>
</reference>
<organism evidence="11 12">
    <name type="scientific">Nitrospira tepida</name>
    <dbReference type="NCBI Taxonomy" id="2973512"/>
    <lineage>
        <taxon>Bacteria</taxon>
        <taxon>Pseudomonadati</taxon>
        <taxon>Nitrospirota</taxon>
        <taxon>Nitrospiria</taxon>
        <taxon>Nitrospirales</taxon>
        <taxon>Nitrospiraceae</taxon>
        <taxon>Nitrospira</taxon>
    </lineage>
</organism>
<dbReference type="CDD" id="cd01991">
    <property type="entry name" value="Asn_synthase_B_C"/>
    <property type="match status" value="1"/>
</dbReference>
<gene>
    <name evidence="11" type="ORF">DNFV4_03612</name>
</gene>
<dbReference type="CDD" id="cd00712">
    <property type="entry name" value="AsnB"/>
    <property type="match status" value="1"/>
</dbReference>
<accession>A0AA86N1Y7</accession>
<name>A0AA86N1Y7_9BACT</name>
<dbReference type="GO" id="GO:0005524">
    <property type="term" value="F:ATP binding"/>
    <property type="evidence" value="ECO:0007669"/>
    <property type="project" value="UniProtKB-KW"/>
</dbReference>
<dbReference type="KEGG" id="nti:DNFV4_03612"/>
<keyword evidence="4 8" id="KW-0547">Nucleotide-binding</keyword>
<comment type="catalytic activity">
    <reaction evidence="7">
        <text>L-aspartate + L-glutamine + ATP + H2O = L-asparagine + L-glutamate + AMP + diphosphate + H(+)</text>
        <dbReference type="Rhea" id="RHEA:12228"/>
        <dbReference type="ChEBI" id="CHEBI:15377"/>
        <dbReference type="ChEBI" id="CHEBI:15378"/>
        <dbReference type="ChEBI" id="CHEBI:29985"/>
        <dbReference type="ChEBI" id="CHEBI:29991"/>
        <dbReference type="ChEBI" id="CHEBI:30616"/>
        <dbReference type="ChEBI" id="CHEBI:33019"/>
        <dbReference type="ChEBI" id="CHEBI:58048"/>
        <dbReference type="ChEBI" id="CHEBI:58359"/>
        <dbReference type="ChEBI" id="CHEBI:456215"/>
        <dbReference type="EC" id="6.3.5.4"/>
    </reaction>
</comment>
<evidence type="ECO:0000256" key="5">
    <source>
        <dbReference type="ARBA" id="ARBA00022840"/>
    </source>
</evidence>
<dbReference type="PANTHER" id="PTHR43284">
    <property type="entry name" value="ASPARAGINE SYNTHETASE (GLUTAMINE-HYDROLYZING)"/>
    <property type="match status" value="1"/>
</dbReference>
<evidence type="ECO:0000256" key="9">
    <source>
        <dbReference type="PIRSR" id="PIRSR001589-3"/>
    </source>
</evidence>
<protein>
    <recommendedName>
        <fullName evidence="3">asparagine synthase (glutamine-hydrolyzing)</fullName>
        <ecNumber evidence="3">6.3.5.4</ecNumber>
    </recommendedName>
</protein>
<dbReference type="PROSITE" id="PS51278">
    <property type="entry name" value="GATASE_TYPE_2"/>
    <property type="match status" value="1"/>
</dbReference>
<dbReference type="InterPro" id="IPR014729">
    <property type="entry name" value="Rossmann-like_a/b/a_fold"/>
</dbReference>
<dbReference type="EC" id="6.3.5.4" evidence="3"/>
<evidence type="ECO:0000259" key="10">
    <source>
        <dbReference type="PROSITE" id="PS51278"/>
    </source>
</evidence>
<dbReference type="EMBL" id="OX365700">
    <property type="protein sequence ID" value="CAI4033179.1"/>
    <property type="molecule type" value="Genomic_DNA"/>
</dbReference>
<feature type="domain" description="Glutamine amidotransferase type-2" evidence="10">
    <location>
        <begin position="1"/>
        <end position="149"/>
    </location>
</feature>
<dbReference type="NCBIfam" id="TIGR01536">
    <property type="entry name" value="asn_synth_AEB"/>
    <property type="match status" value="1"/>
</dbReference>
<dbReference type="InterPro" id="IPR051786">
    <property type="entry name" value="ASN_synthetase/amidase"/>
</dbReference>
<dbReference type="InterPro" id="IPR033738">
    <property type="entry name" value="AsnB_N"/>
</dbReference>
<feature type="site" description="Important for beta-aspartyl-AMP intermediate formation" evidence="9">
    <location>
        <position position="299"/>
    </location>
</feature>
<comment type="pathway">
    <text evidence="1">Amino-acid biosynthesis; L-asparagine biosynthesis; L-asparagine from L-aspartate (L-Gln route): step 1/1.</text>
</comment>
<dbReference type="Gene3D" id="3.60.20.10">
    <property type="entry name" value="Glutamine Phosphoribosylpyrophosphate, subunit 1, domain 1"/>
    <property type="match status" value="1"/>
</dbReference>
<sequence length="570" mass="65997">MSNPQGSLWIVFNGEIYNFEELRGCLRTSREFRTRTDTEVLLYLYEDYGLQCLHMLRGMFAFAIWDEPAQRLVLVRDRIGKKPLFYRSTDRSLAFASELKALLVEQPRPEIDSISLNHYLTFQYVPAPLTIFRGIHKLLPGQVMVYEQGKISFSTYWSLQYDTKIQMGSDEEYRAAFENLLEESVQLRLISDVPIGAFLSGGLDSSSIVAVMSRLMKQPVKTFSIGFKEEDYNELSYARDIAQRFCTDHHEFIVEPSALEILPKLVRVYDEPYADSSAIPTYYLSELSRRDVTVILNGDGGDELLAGYPRYKYYEAERWMNRYGTAGLRKAFKAVLSRVPRLSLVQAGRRMAERVCEPFAATYLGRICYFSPNEKASLYTPEFWEAIHQQDSFDLLRKWFDEAPAVELLDQLLAVDTRTYLPDDLLVKVDRATMAHGLEARSPFLDHKLMEFGALLPIDLKVRKGESKYLLKSAMRGVLPDRVIARNKQGFGVPIDRWFREECRDFIRETLLSTRSVTRGYFVRERVQELIDNHQYRGMTCGYRLYALLMLELWHREYVDSQASADPVAA</sequence>
<keyword evidence="6" id="KW-0315">Glutamine amidotransferase</keyword>
<dbReference type="Pfam" id="PF13537">
    <property type="entry name" value="GATase_7"/>
    <property type="match status" value="1"/>
</dbReference>
<dbReference type="PANTHER" id="PTHR43284:SF1">
    <property type="entry name" value="ASPARAGINE SYNTHETASE"/>
    <property type="match status" value="1"/>
</dbReference>
<evidence type="ECO:0000256" key="4">
    <source>
        <dbReference type="ARBA" id="ARBA00022741"/>
    </source>
</evidence>
<dbReference type="SUPFAM" id="SSF56235">
    <property type="entry name" value="N-terminal nucleophile aminohydrolases (Ntn hydrolases)"/>
    <property type="match status" value="1"/>
</dbReference>
<dbReference type="InterPro" id="IPR017932">
    <property type="entry name" value="GATase_2_dom"/>
</dbReference>
<dbReference type="GO" id="GO:0006529">
    <property type="term" value="P:asparagine biosynthetic process"/>
    <property type="evidence" value="ECO:0007669"/>
    <property type="project" value="InterPro"/>
</dbReference>
<comment type="similarity">
    <text evidence="2">Belongs to the asparagine synthetase family.</text>
</comment>
<keyword evidence="12" id="KW-1185">Reference proteome</keyword>
<dbReference type="GO" id="GO:0004066">
    <property type="term" value="F:asparagine synthase (glutamine-hydrolyzing) activity"/>
    <property type="evidence" value="ECO:0007669"/>
    <property type="project" value="UniProtKB-EC"/>
</dbReference>